<dbReference type="RefSeq" id="WP_067404336.1">
    <property type="nucleotide sequence ID" value="NZ_LZEY01000045.1"/>
</dbReference>
<dbReference type="GO" id="GO:0046872">
    <property type="term" value="F:metal ion binding"/>
    <property type="evidence" value="ECO:0007669"/>
    <property type="project" value="UniProtKB-KW"/>
</dbReference>
<dbReference type="PROSITE" id="PS00198">
    <property type="entry name" value="4FE4S_FER_1"/>
    <property type="match status" value="1"/>
</dbReference>
<dbReference type="AlphaFoldDB" id="A0A1B8H7H8"/>
<gene>
    <name evidence="9" type="ORF">AYY18_08020</name>
</gene>
<dbReference type="InterPro" id="IPR036188">
    <property type="entry name" value="FAD/NAD-bd_sf"/>
</dbReference>
<evidence type="ECO:0000256" key="1">
    <source>
        <dbReference type="ARBA" id="ARBA00001966"/>
    </source>
</evidence>
<evidence type="ECO:0000256" key="7">
    <source>
        <dbReference type="ARBA" id="ARBA00023014"/>
    </source>
</evidence>
<evidence type="ECO:0000313" key="10">
    <source>
        <dbReference type="Proteomes" id="UP000092377"/>
    </source>
</evidence>
<keyword evidence="5" id="KW-0560">Oxidoreductase</keyword>
<dbReference type="Gene3D" id="3.50.50.60">
    <property type="entry name" value="FAD/NAD(P)-binding domain"/>
    <property type="match status" value="3"/>
</dbReference>
<dbReference type="NCBIfam" id="TIGR01318">
    <property type="entry name" value="gltD_gamma_fam"/>
    <property type="match status" value="1"/>
</dbReference>
<dbReference type="Pfam" id="PF14691">
    <property type="entry name" value="Fer4_20"/>
    <property type="match status" value="1"/>
</dbReference>
<evidence type="ECO:0000256" key="5">
    <source>
        <dbReference type="ARBA" id="ARBA00023002"/>
    </source>
</evidence>
<dbReference type="Pfam" id="PF07992">
    <property type="entry name" value="Pyr_redox_2"/>
    <property type="match status" value="1"/>
</dbReference>
<comment type="cofactor">
    <cofactor evidence="1">
        <name>[4Fe-4S] cluster</name>
        <dbReference type="ChEBI" id="CHEBI:49883"/>
    </cofactor>
</comment>
<dbReference type="PANTHER" id="PTHR42783:SF3">
    <property type="entry name" value="GLUTAMATE SYNTHASE [NADPH] SMALL CHAIN-RELATED"/>
    <property type="match status" value="1"/>
</dbReference>
<evidence type="ECO:0000256" key="6">
    <source>
        <dbReference type="ARBA" id="ARBA00023004"/>
    </source>
</evidence>
<dbReference type="GO" id="GO:0016491">
    <property type="term" value="F:oxidoreductase activity"/>
    <property type="evidence" value="ECO:0007669"/>
    <property type="project" value="UniProtKB-KW"/>
</dbReference>
<dbReference type="InterPro" id="IPR017900">
    <property type="entry name" value="4Fe4S_Fe_S_CS"/>
</dbReference>
<name>A0A1B8H7H8_9GAMM</name>
<keyword evidence="4" id="KW-0521">NADP</keyword>
<dbReference type="CDD" id="cd10554">
    <property type="entry name" value="HycB_like"/>
    <property type="match status" value="1"/>
</dbReference>
<dbReference type="InterPro" id="IPR009051">
    <property type="entry name" value="Helical_ferredxn"/>
</dbReference>
<dbReference type="SUPFAM" id="SSF54862">
    <property type="entry name" value="4Fe-4S ferredoxins"/>
    <property type="match status" value="1"/>
</dbReference>
<dbReference type="Gene3D" id="3.30.70.20">
    <property type="match status" value="2"/>
</dbReference>
<keyword evidence="3" id="KW-0479">Metal-binding</keyword>
<keyword evidence="6" id="KW-0408">Iron</keyword>
<dbReference type="InterPro" id="IPR028261">
    <property type="entry name" value="DPD_II"/>
</dbReference>
<dbReference type="Pfam" id="PF13247">
    <property type="entry name" value="Fer4_11"/>
    <property type="match status" value="1"/>
</dbReference>
<dbReference type="PANTHER" id="PTHR42783">
    <property type="entry name" value="GLUTAMATE SYNTHASE [NADPH] SMALL CHAIN"/>
    <property type="match status" value="1"/>
</dbReference>
<comment type="caution">
    <text evidence="9">The sequence shown here is derived from an EMBL/GenBank/DDBJ whole genome shotgun (WGS) entry which is preliminary data.</text>
</comment>
<dbReference type="PROSITE" id="PS51379">
    <property type="entry name" value="4FE4S_FER_2"/>
    <property type="match status" value="2"/>
</dbReference>
<organism evidence="9 10">
    <name type="scientific">Morganella psychrotolerans</name>
    <dbReference type="NCBI Taxonomy" id="368603"/>
    <lineage>
        <taxon>Bacteria</taxon>
        <taxon>Pseudomonadati</taxon>
        <taxon>Pseudomonadota</taxon>
        <taxon>Gammaproteobacteria</taxon>
        <taxon>Enterobacterales</taxon>
        <taxon>Morganellaceae</taxon>
        <taxon>Morganella</taxon>
    </lineage>
</organism>
<dbReference type="Proteomes" id="UP000092377">
    <property type="component" value="Unassembled WGS sequence"/>
</dbReference>
<dbReference type="GO" id="GO:0051539">
    <property type="term" value="F:4 iron, 4 sulfur cluster binding"/>
    <property type="evidence" value="ECO:0007669"/>
    <property type="project" value="UniProtKB-KW"/>
</dbReference>
<dbReference type="OrthoDB" id="6609771at2"/>
<keyword evidence="7" id="KW-0411">Iron-sulfur</keyword>
<accession>A0A1B8H7H8</accession>
<dbReference type="EMBL" id="LZEY01000045">
    <property type="protein sequence ID" value="OBU05025.1"/>
    <property type="molecule type" value="Genomic_DNA"/>
</dbReference>
<evidence type="ECO:0000256" key="4">
    <source>
        <dbReference type="ARBA" id="ARBA00022857"/>
    </source>
</evidence>
<dbReference type="FunFam" id="3.50.50.60:FF:000041">
    <property type="entry name" value="Glutamate synthase, small subunit"/>
    <property type="match status" value="1"/>
</dbReference>
<feature type="domain" description="4Fe-4S ferredoxin-type" evidence="8">
    <location>
        <begin position="78"/>
        <end position="107"/>
    </location>
</feature>
<dbReference type="PRINTS" id="PR00419">
    <property type="entry name" value="ADXRDTASE"/>
</dbReference>
<evidence type="ECO:0000256" key="2">
    <source>
        <dbReference type="ARBA" id="ARBA00022485"/>
    </source>
</evidence>
<protein>
    <submittedName>
        <fullName evidence="9">Oxidoreductase (Fe-S)-binding subunit</fullName>
    </submittedName>
</protein>
<proteinExistence type="predicted"/>
<feature type="domain" description="4Fe-4S ferredoxin-type" evidence="8">
    <location>
        <begin position="3"/>
        <end position="22"/>
    </location>
</feature>
<evidence type="ECO:0000256" key="3">
    <source>
        <dbReference type="ARBA" id="ARBA00022723"/>
    </source>
</evidence>
<dbReference type="InterPro" id="IPR006006">
    <property type="entry name" value="GltD-like"/>
</dbReference>
<keyword evidence="2" id="KW-0004">4Fe-4S</keyword>
<evidence type="ECO:0000259" key="8">
    <source>
        <dbReference type="PROSITE" id="PS51379"/>
    </source>
</evidence>
<dbReference type="InterPro" id="IPR017896">
    <property type="entry name" value="4Fe4S_Fe-S-bd"/>
</dbReference>
<dbReference type="SUPFAM" id="SSF51971">
    <property type="entry name" value="Nucleotide-binding domain"/>
    <property type="match status" value="1"/>
</dbReference>
<dbReference type="Gene3D" id="1.10.1060.10">
    <property type="entry name" value="Alpha-helical ferredoxin"/>
    <property type="match status" value="1"/>
</dbReference>
<evidence type="ECO:0000313" key="9">
    <source>
        <dbReference type="EMBL" id="OBU05025.1"/>
    </source>
</evidence>
<dbReference type="InterPro" id="IPR023753">
    <property type="entry name" value="FAD/NAD-binding_dom"/>
</dbReference>
<reference evidence="10" key="1">
    <citation type="submission" date="2016-06" db="EMBL/GenBank/DDBJ databases">
        <authorList>
            <person name="Butler K."/>
        </authorList>
    </citation>
    <scope>NUCLEOTIDE SEQUENCE [LARGE SCALE GENOMIC DNA]</scope>
    <source>
        <strain evidence="10">GCSL-Mp20</strain>
    </source>
</reference>
<sequence length="654" mass="71906">MNKCIVADSQKCIGCHACEIACVVAHNDHHWPHDSRDYSPRIRVMIRENDSLAVTCRQCEDAPCAKICPVDAIRLTDNVVKLDQEKCIGCKSCVLACPFGAMEMVMTFDYQHELAQKCDLCETTGGSPACVANCPTNALSILDEHKLVILRNDRLMRAATGAYNKARQSEIRFEILKRPPREGTQKQSAALRKMHFGEIYRGLDEHCAGYESERCLYCSQKAMCNLSCPLHNSIPDLIRLVREGKIIEAAELSNSTSSLPEICGRVCPQDRLCESRCTLRNHGGAVTVGNIERYITDTAFMMGWRPKVAEDITPRTERVAVIGAGPAGLGCADILTRSGVKVDVFERHPEIGGLLTFGIPPFKLDKQLLTQRRQIFTDMGITFHLNCEIGKDIPFSRIMNDYDAVLLGVGTYGMMKAGLEHEDSPGVVQALPFLIASTRDVMDLPVADEYPWVDVKGKKVVVLGGGDTAMDCVRTAVRREAESVICAYRRDEASMPGSKKEVVNAREEGVEFLFNVQPQFISRDEQGAVTGIGLIRTQLGEPGADGRRRPQPVEGSEFVLDADVLIMAFGFQSHDMPWLSGYNIQLDKWGQIKTGGNGRTNNQTTNAKVFASGDAVHGADLVVTAMAAGRHAAREMLMMFDAQANAPQTMVSNA</sequence>
<keyword evidence="10" id="KW-1185">Reference proteome</keyword>